<reference evidence="3" key="2">
    <citation type="submission" date="2020-05" db="UniProtKB">
        <authorList>
            <consortium name="EnsemblMetazoa"/>
        </authorList>
    </citation>
    <scope>IDENTIFICATION</scope>
    <source>
        <strain evidence="3">MINIMUS1</strain>
    </source>
</reference>
<dbReference type="PANTHER" id="PTHR22306">
    <property type="entry name" value="CHROMOSOME 7 OPEN READING FRAME 50"/>
    <property type="match status" value="1"/>
</dbReference>
<organism evidence="3 4">
    <name type="scientific">Anopheles minimus</name>
    <dbReference type="NCBI Taxonomy" id="112268"/>
    <lineage>
        <taxon>Eukaryota</taxon>
        <taxon>Metazoa</taxon>
        <taxon>Ecdysozoa</taxon>
        <taxon>Arthropoda</taxon>
        <taxon>Hexapoda</taxon>
        <taxon>Insecta</taxon>
        <taxon>Pterygota</taxon>
        <taxon>Neoptera</taxon>
        <taxon>Endopterygota</taxon>
        <taxon>Diptera</taxon>
        <taxon>Nematocera</taxon>
        <taxon>Culicoidea</taxon>
        <taxon>Culicidae</taxon>
        <taxon>Anophelinae</taxon>
        <taxon>Anopheles</taxon>
    </lineage>
</organism>
<protein>
    <recommendedName>
        <fullName evidence="2">WKF domain-containing protein</fullName>
    </recommendedName>
</protein>
<evidence type="ECO:0000313" key="4">
    <source>
        <dbReference type="Proteomes" id="UP000075920"/>
    </source>
</evidence>
<feature type="compositionally biased region" description="Polar residues" evidence="1">
    <location>
        <begin position="86"/>
        <end position="96"/>
    </location>
</feature>
<dbReference type="EnsemblMetazoa" id="AMIN010632-RA">
    <property type="protein sequence ID" value="AMIN010632-PA"/>
    <property type="gene ID" value="AMIN010632"/>
</dbReference>
<proteinExistence type="predicted"/>
<accession>A0A182WJS8</accession>
<dbReference type="AlphaFoldDB" id="A0A182WJS8"/>
<feature type="compositionally biased region" description="Low complexity" evidence="1">
    <location>
        <begin position="44"/>
        <end position="57"/>
    </location>
</feature>
<feature type="domain" description="WKF" evidence="2">
    <location>
        <begin position="222"/>
        <end position="284"/>
    </location>
</feature>
<dbReference type="VEuPathDB" id="VectorBase:AMIN010632"/>
<evidence type="ECO:0000256" key="1">
    <source>
        <dbReference type="SAM" id="MobiDB-lite"/>
    </source>
</evidence>
<evidence type="ECO:0000313" key="3">
    <source>
        <dbReference type="EnsemblMetazoa" id="AMIN010632-PA"/>
    </source>
</evidence>
<dbReference type="PANTHER" id="PTHR22306:SF2">
    <property type="entry name" value="CHROMOSOME 7 OPEN READING FRAME 50"/>
    <property type="match status" value="1"/>
</dbReference>
<feature type="region of interest" description="Disordered" evidence="1">
    <location>
        <begin position="1"/>
        <end position="164"/>
    </location>
</feature>
<name>A0A182WJS8_9DIPT</name>
<evidence type="ECO:0000259" key="2">
    <source>
        <dbReference type="Pfam" id="PF10180"/>
    </source>
</evidence>
<dbReference type="Pfam" id="PF10180">
    <property type="entry name" value="WKF"/>
    <property type="match status" value="1"/>
</dbReference>
<reference evidence="4" key="1">
    <citation type="submission" date="2013-03" db="EMBL/GenBank/DDBJ databases">
        <title>The Genome Sequence of Anopheles minimus MINIMUS1.</title>
        <authorList>
            <consortium name="The Broad Institute Genomics Platform"/>
            <person name="Neafsey D.E."/>
            <person name="Walton C."/>
            <person name="Walker B."/>
            <person name="Young S.K."/>
            <person name="Zeng Q."/>
            <person name="Gargeya S."/>
            <person name="Fitzgerald M."/>
            <person name="Haas B."/>
            <person name="Abouelleil A."/>
            <person name="Allen A.W."/>
            <person name="Alvarado L."/>
            <person name="Arachchi H.M."/>
            <person name="Berlin A.M."/>
            <person name="Chapman S.B."/>
            <person name="Gainer-Dewar J."/>
            <person name="Goldberg J."/>
            <person name="Griggs A."/>
            <person name="Gujja S."/>
            <person name="Hansen M."/>
            <person name="Howarth C."/>
            <person name="Imamovic A."/>
            <person name="Ireland A."/>
            <person name="Larimer J."/>
            <person name="McCowan C."/>
            <person name="Murphy C."/>
            <person name="Pearson M."/>
            <person name="Poon T.W."/>
            <person name="Priest M."/>
            <person name="Roberts A."/>
            <person name="Saif S."/>
            <person name="Shea T."/>
            <person name="Sisk P."/>
            <person name="Sykes S."/>
            <person name="Wortman J."/>
            <person name="Nusbaum C."/>
            <person name="Birren B."/>
        </authorList>
    </citation>
    <scope>NUCLEOTIDE SEQUENCE [LARGE SCALE GENOMIC DNA]</scope>
    <source>
        <strain evidence="4">MINIMUS1</strain>
    </source>
</reference>
<sequence length="311" mass="35082">MGKKNKIKDAEGVTDNLPIAEPLDTETPPLKKKSKKQSSTEIDSTVATNGSSSNGSGKVKEKKSEALSVEETPSLKKNSKKRSSTEIDSTIATNGSGKFKEKKSKALPVEEMESNAKDVKSKDKKKKRSKDTAAEEGEELISFKKPNKKRSADPENGDEEIPPKVSKANDNIIMAGTTMDQVVGIKLKNKKGKREKKREKHALKVEELKKKSKIKEREEMQQYLNCWSNNREKWKFLKLRQIYIQDNVFDENEINADLWPIALDYLSETKGSSRDVLVKKAESIIREGDEDETLQASSKYKRARELLQCFG</sequence>
<dbReference type="Proteomes" id="UP000075920">
    <property type="component" value="Unassembled WGS sequence"/>
</dbReference>
<dbReference type="InterPro" id="IPR019327">
    <property type="entry name" value="WKF"/>
</dbReference>
<dbReference type="STRING" id="112268.A0A182WJS8"/>
<keyword evidence="4" id="KW-1185">Reference proteome</keyword>